<dbReference type="SMART" id="SM01130">
    <property type="entry name" value="DHDPS"/>
    <property type="match status" value="1"/>
</dbReference>
<comment type="caution">
    <text evidence="7">The sequence shown here is derived from an EMBL/GenBank/DDBJ whole genome shotgun (WGS) entry which is preliminary data.</text>
</comment>
<dbReference type="HOGENOM" id="CLU_049343_5_1_11"/>
<evidence type="ECO:0008006" key="9">
    <source>
        <dbReference type="Google" id="ProtNLM"/>
    </source>
</evidence>
<keyword evidence="8" id="KW-1185">Reference proteome</keyword>
<dbReference type="InterPro" id="IPR020625">
    <property type="entry name" value="Schiff_base-form_aldolases_AS"/>
</dbReference>
<protein>
    <recommendedName>
        <fullName evidence="9">Dihydrodipicolinate synthase</fullName>
    </recommendedName>
</protein>
<proteinExistence type="inferred from homology"/>
<dbReference type="InterPro" id="IPR002220">
    <property type="entry name" value="DapA-like"/>
</dbReference>
<dbReference type="Proteomes" id="UP000014408">
    <property type="component" value="Unassembled WGS sequence"/>
</dbReference>
<dbReference type="PATRIC" id="fig|1125779.3.peg.1203"/>
<feature type="active site" description="Proton donor/acceptor" evidence="5">
    <location>
        <position position="135"/>
    </location>
</feature>
<sequence length="304" mass="32562">MTEFHGVIPPVVIARHEDGTFDEESTTKNLNRLLEAGVDGLFILGSSGEGAFVTDTERDQVVKNAIAVAGGKVPVLVGCIDTQTSRVIEHIKHAEAAGADGIVATAPFYALGGLPQVERHFRLLHEATSLPIFAYDIPVCVHVKLPPELLIKLGKDGVLAGVKDSSGDDVSFRFLTQLNEEAGHPLRLFTGHEVVVDGAYLSGADGSVPGLGNVDPWGYVRQWQAYQKGDWETVRAEQDRLARLMRITSVATSITGFGGGVGAFKQALKLQGIFASARMPEPVAELTEEEVAKIREILSAEGVL</sequence>
<dbReference type="PRINTS" id="PR00146">
    <property type="entry name" value="DHPICSNTHASE"/>
</dbReference>
<gene>
    <name evidence="7" type="ORF">HMPREF1219_01223</name>
</gene>
<dbReference type="Pfam" id="PF00701">
    <property type="entry name" value="DHDPS"/>
    <property type="match status" value="1"/>
</dbReference>
<dbReference type="RefSeq" id="WP_016457984.1">
    <property type="nucleotide sequence ID" value="NZ_KE150446.1"/>
</dbReference>
<dbReference type="SUPFAM" id="SSF51569">
    <property type="entry name" value="Aldolase"/>
    <property type="match status" value="1"/>
</dbReference>
<keyword evidence="2 4" id="KW-0456">Lyase</keyword>
<dbReference type="STRING" id="1125779.HMPREF1219_01223"/>
<evidence type="ECO:0000313" key="8">
    <source>
        <dbReference type="Proteomes" id="UP000014408"/>
    </source>
</evidence>
<evidence type="ECO:0000256" key="3">
    <source>
        <dbReference type="ARBA" id="ARBA00023270"/>
    </source>
</evidence>
<evidence type="ECO:0000256" key="1">
    <source>
        <dbReference type="ARBA" id="ARBA00007592"/>
    </source>
</evidence>
<evidence type="ECO:0000256" key="6">
    <source>
        <dbReference type="PIRSR" id="PIRSR001365-2"/>
    </source>
</evidence>
<accession>S2ZZ38</accession>
<evidence type="ECO:0000256" key="2">
    <source>
        <dbReference type="ARBA" id="ARBA00023239"/>
    </source>
</evidence>
<organism evidence="7 8">
    <name type="scientific">Corynebacterium pyruviciproducens ATCC BAA-1742</name>
    <dbReference type="NCBI Taxonomy" id="1125779"/>
    <lineage>
        <taxon>Bacteria</taxon>
        <taxon>Bacillati</taxon>
        <taxon>Actinomycetota</taxon>
        <taxon>Actinomycetes</taxon>
        <taxon>Mycobacteriales</taxon>
        <taxon>Corynebacteriaceae</taxon>
        <taxon>Corynebacterium</taxon>
    </lineage>
</organism>
<name>S2ZZ38_9CORY</name>
<dbReference type="InterPro" id="IPR013785">
    <property type="entry name" value="Aldolase_TIM"/>
</dbReference>
<dbReference type="GO" id="GO:0044281">
    <property type="term" value="P:small molecule metabolic process"/>
    <property type="evidence" value="ECO:0007669"/>
    <property type="project" value="UniProtKB-ARBA"/>
</dbReference>
<comment type="similarity">
    <text evidence="1 4">Belongs to the DapA family.</text>
</comment>
<dbReference type="PANTHER" id="PTHR12128:SF66">
    <property type="entry name" value="4-HYDROXY-2-OXOGLUTARATE ALDOLASE, MITOCHONDRIAL"/>
    <property type="match status" value="1"/>
</dbReference>
<dbReference type="PANTHER" id="PTHR12128">
    <property type="entry name" value="DIHYDRODIPICOLINATE SYNTHASE"/>
    <property type="match status" value="1"/>
</dbReference>
<dbReference type="GO" id="GO:0008840">
    <property type="term" value="F:4-hydroxy-tetrahydrodipicolinate synthase activity"/>
    <property type="evidence" value="ECO:0007669"/>
    <property type="project" value="TreeGrafter"/>
</dbReference>
<evidence type="ECO:0000256" key="4">
    <source>
        <dbReference type="PIRNR" id="PIRNR001365"/>
    </source>
</evidence>
<dbReference type="Gene3D" id="3.20.20.70">
    <property type="entry name" value="Aldolase class I"/>
    <property type="match status" value="1"/>
</dbReference>
<dbReference type="CDD" id="cd00408">
    <property type="entry name" value="DHDPS-like"/>
    <property type="match status" value="1"/>
</dbReference>
<reference evidence="7 8" key="1">
    <citation type="submission" date="2013-05" db="EMBL/GenBank/DDBJ databases">
        <title>The Genome Sequence of Corynebacterium pyruviciproducens 1773O (ATCC BAA-1742).</title>
        <authorList>
            <consortium name="The Broad Institute Genomics Platform"/>
            <person name="Earl A."/>
            <person name="Ward D."/>
            <person name="Feldgarden M."/>
            <person name="Gevers D."/>
            <person name="Tong J."/>
            <person name="Walker B."/>
            <person name="Young S."/>
            <person name="Zeng Q."/>
            <person name="Gargeya S."/>
            <person name="Fitzgerald M."/>
            <person name="Haas B."/>
            <person name="Abouelleil A."/>
            <person name="Allen A.W."/>
            <person name="Alvarado L."/>
            <person name="Arachchi H.M."/>
            <person name="Berlin A.M."/>
            <person name="Chapman S.B."/>
            <person name="Gainer-Dewar J."/>
            <person name="Goldberg J."/>
            <person name="Griggs A."/>
            <person name="Gujja S."/>
            <person name="Hansen M."/>
            <person name="Howarth C."/>
            <person name="Imamovic A."/>
            <person name="Ireland A."/>
            <person name="Larimer J."/>
            <person name="McCowan C."/>
            <person name="Murphy C."/>
            <person name="Pearson M."/>
            <person name="Poon T.W."/>
            <person name="Priest M."/>
            <person name="Roberts A."/>
            <person name="Saif S."/>
            <person name="Shea T."/>
            <person name="Sisk P."/>
            <person name="Sykes S."/>
            <person name="Wortman J."/>
            <person name="Nusbaum C."/>
            <person name="Birren B."/>
        </authorList>
    </citation>
    <scope>NUCLEOTIDE SEQUENCE [LARGE SCALE GENOMIC DNA]</scope>
    <source>
        <strain evidence="7 8">ATCC BAA-1742</strain>
    </source>
</reference>
<feature type="active site" description="Schiff-base intermediate with substrate" evidence="5">
    <location>
        <position position="163"/>
    </location>
</feature>
<dbReference type="eggNOG" id="COG0329">
    <property type="taxonomic scope" value="Bacteria"/>
</dbReference>
<keyword evidence="3" id="KW-0704">Schiff base</keyword>
<evidence type="ECO:0000256" key="5">
    <source>
        <dbReference type="PIRSR" id="PIRSR001365-1"/>
    </source>
</evidence>
<evidence type="ECO:0000313" key="7">
    <source>
        <dbReference type="EMBL" id="EPD69354.1"/>
    </source>
</evidence>
<dbReference type="PIRSF" id="PIRSF001365">
    <property type="entry name" value="DHDPS"/>
    <property type="match status" value="1"/>
</dbReference>
<dbReference type="PROSITE" id="PS00666">
    <property type="entry name" value="DHDPS_2"/>
    <property type="match status" value="1"/>
</dbReference>
<dbReference type="AlphaFoldDB" id="S2ZZ38"/>
<dbReference type="EMBL" id="ATBY01000013">
    <property type="protein sequence ID" value="EPD69354.1"/>
    <property type="molecule type" value="Genomic_DNA"/>
</dbReference>
<feature type="binding site" evidence="6">
    <location>
        <position position="208"/>
    </location>
    <ligand>
        <name>pyruvate</name>
        <dbReference type="ChEBI" id="CHEBI:15361"/>
    </ligand>
</feature>